<dbReference type="OrthoDB" id="629492at2759"/>
<feature type="domain" description="F-box" evidence="1">
    <location>
        <begin position="1"/>
        <end position="42"/>
    </location>
</feature>
<protein>
    <recommendedName>
        <fullName evidence="1">F-box domain-containing protein</fullName>
    </recommendedName>
</protein>
<dbReference type="InterPro" id="IPR036047">
    <property type="entry name" value="F-box-like_dom_sf"/>
</dbReference>
<dbReference type="PROSITE" id="PS50181">
    <property type="entry name" value="FBOX"/>
    <property type="match status" value="1"/>
</dbReference>
<reference evidence="2 3" key="1">
    <citation type="submission" date="2016-07" db="EMBL/GenBank/DDBJ databases">
        <title>Pervasive Adenine N6-methylation of Active Genes in Fungi.</title>
        <authorList>
            <consortium name="DOE Joint Genome Institute"/>
            <person name="Mondo S.J."/>
            <person name="Dannebaum R.O."/>
            <person name="Kuo R.C."/>
            <person name="Labutti K."/>
            <person name="Haridas S."/>
            <person name="Kuo A."/>
            <person name="Salamov A."/>
            <person name="Ahrendt S.R."/>
            <person name="Lipzen A."/>
            <person name="Sullivan W."/>
            <person name="Andreopoulos W.B."/>
            <person name="Clum A."/>
            <person name="Lindquist E."/>
            <person name="Daum C."/>
            <person name="Ramamoorthy G.K."/>
            <person name="Gryganskyi A."/>
            <person name="Culley D."/>
            <person name="Magnuson J.K."/>
            <person name="James T.Y."/>
            <person name="O'Malley M.A."/>
            <person name="Stajich J.E."/>
            <person name="Spatafora J.W."/>
            <person name="Visel A."/>
            <person name="Grigoriev I.V."/>
        </authorList>
    </citation>
    <scope>NUCLEOTIDE SEQUENCE [LARGE SCALE GENOMIC DNA]</scope>
    <source>
        <strain evidence="2 3">NRRL 2496</strain>
    </source>
</reference>
<evidence type="ECO:0000313" key="2">
    <source>
        <dbReference type="EMBL" id="ORZ03857.1"/>
    </source>
</evidence>
<dbReference type="SUPFAM" id="SSF81383">
    <property type="entry name" value="F-box domain"/>
    <property type="match status" value="1"/>
</dbReference>
<comment type="caution">
    <text evidence="2">The sequence shown here is derived from an EMBL/GenBank/DDBJ whole genome shotgun (WGS) entry which is preliminary data.</text>
</comment>
<gene>
    <name evidence="2" type="ORF">BCR43DRAFT_65423</name>
</gene>
<name>A0A1X2HWD3_SYNRA</name>
<dbReference type="Gene3D" id="3.80.10.10">
    <property type="entry name" value="Ribonuclease Inhibitor"/>
    <property type="match status" value="1"/>
</dbReference>
<organism evidence="2 3">
    <name type="scientific">Syncephalastrum racemosum</name>
    <name type="common">Filamentous fungus</name>
    <dbReference type="NCBI Taxonomy" id="13706"/>
    <lineage>
        <taxon>Eukaryota</taxon>
        <taxon>Fungi</taxon>
        <taxon>Fungi incertae sedis</taxon>
        <taxon>Mucoromycota</taxon>
        <taxon>Mucoromycotina</taxon>
        <taxon>Mucoromycetes</taxon>
        <taxon>Mucorales</taxon>
        <taxon>Syncephalastraceae</taxon>
        <taxon>Syncephalastrum</taxon>
    </lineage>
</organism>
<keyword evidence="3" id="KW-1185">Reference proteome</keyword>
<dbReference type="InterPro" id="IPR032675">
    <property type="entry name" value="LRR_dom_sf"/>
</dbReference>
<dbReference type="Proteomes" id="UP000242180">
    <property type="component" value="Unassembled WGS sequence"/>
</dbReference>
<dbReference type="EMBL" id="MCGN01000001">
    <property type="protein sequence ID" value="ORZ03857.1"/>
    <property type="molecule type" value="Genomic_DNA"/>
</dbReference>
<proteinExistence type="predicted"/>
<sequence>MDRLPYDLKVGIFAMLPLRDRVRCTGVSREWRELVMDEWDTFEVRKTRLSLNAPSMFKQELGQWVLNHIPPHQIRRFEVRGDEEDYHQAIQVLQQGQFSRLEFLLLSKSIFSPAEETAVFPLCIIQACHAHLTELHLGSVSLQNDAGSWLSSVLSISTPPSISPVFCPDALVSSLFVCGPPHSRKHPTTLKPFSLISHHGVQN</sequence>
<accession>A0A1X2HWD3</accession>
<dbReference type="InParanoid" id="A0A1X2HWD3"/>
<dbReference type="AlphaFoldDB" id="A0A1X2HWD3"/>
<evidence type="ECO:0000313" key="3">
    <source>
        <dbReference type="Proteomes" id="UP000242180"/>
    </source>
</evidence>
<dbReference type="Pfam" id="PF12937">
    <property type="entry name" value="F-box-like"/>
    <property type="match status" value="1"/>
</dbReference>
<evidence type="ECO:0000259" key="1">
    <source>
        <dbReference type="PROSITE" id="PS50181"/>
    </source>
</evidence>
<dbReference type="InterPro" id="IPR001810">
    <property type="entry name" value="F-box_dom"/>
</dbReference>